<dbReference type="EMBL" id="SZNK01000001">
    <property type="protein sequence ID" value="TKI59021.1"/>
    <property type="molecule type" value="Genomic_DNA"/>
</dbReference>
<proteinExistence type="predicted"/>
<dbReference type="InterPro" id="IPR025948">
    <property type="entry name" value="HTH-like_dom"/>
</dbReference>
<dbReference type="InterPro" id="IPR048020">
    <property type="entry name" value="Transpos_IS3"/>
</dbReference>
<dbReference type="GO" id="GO:0003676">
    <property type="term" value="F:nucleic acid binding"/>
    <property type="evidence" value="ECO:0007669"/>
    <property type="project" value="InterPro"/>
</dbReference>
<dbReference type="Pfam" id="PF13276">
    <property type="entry name" value="HTH_21"/>
    <property type="match status" value="1"/>
</dbReference>
<dbReference type="PROSITE" id="PS50994">
    <property type="entry name" value="INTEGRASE"/>
    <property type="match status" value="1"/>
</dbReference>
<dbReference type="Proteomes" id="UP000307841">
    <property type="component" value="Unassembled WGS sequence"/>
</dbReference>
<evidence type="ECO:0000256" key="1">
    <source>
        <dbReference type="ARBA" id="ARBA00002286"/>
    </source>
</evidence>
<comment type="caution">
    <text evidence="3">The sequence shown here is derived from an EMBL/GenBank/DDBJ whole genome shotgun (WGS) entry which is preliminary data.</text>
</comment>
<keyword evidence="4" id="KW-1185">Reference proteome</keyword>
<comment type="function">
    <text evidence="1">Involved in the transposition of the insertion sequence.</text>
</comment>
<dbReference type="Pfam" id="PF13333">
    <property type="entry name" value="rve_2"/>
    <property type="match status" value="1"/>
</dbReference>
<dbReference type="InterPro" id="IPR036397">
    <property type="entry name" value="RNaseH_sf"/>
</dbReference>
<dbReference type="PANTHER" id="PTHR46889">
    <property type="entry name" value="TRANSPOSASE INSF FOR INSERTION SEQUENCE IS3B-RELATED"/>
    <property type="match status" value="1"/>
</dbReference>
<dbReference type="Gene3D" id="3.30.420.10">
    <property type="entry name" value="Ribonuclease H-like superfamily/Ribonuclease H"/>
    <property type="match status" value="1"/>
</dbReference>
<dbReference type="AlphaFoldDB" id="A0A4U2YHG7"/>
<organism evidence="3 4">
    <name type="scientific">Brevibacillus antibioticus</name>
    <dbReference type="NCBI Taxonomy" id="2570228"/>
    <lineage>
        <taxon>Bacteria</taxon>
        <taxon>Bacillati</taxon>
        <taxon>Bacillota</taxon>
        <taxon>Bacilli</taxon>
        <taxon>Bacillales</taxon>
        <taxon>Paenibacillaceae</taxon>
        <taxon>Brevibacillus</taxon>
    </lineage>
</organism>
<dbReference type="Pfam" id="PF00665">
    <property type="entry name" value="rve"/>
    <property type="match status" value="1"/>
</dbReference>
<dbReference type="NCBIfam" id="NF033516">
    <property type="entry name" value="transpos_IS3"/>
    <property type="match status" value="1"/>
</dbReference>
<gene>
    <name evidence="3" type="ORF">E8L90_28530</name>
</gene>
<evidence type="ECO:0000313" key="4">
    <source>
        <dbReference type="Proteomes" id="UP000307841"/>
    </source>
</evidence>
<sequence length="305" mass="35653">MLKKALGASKGGKKTVSKIAQYAVVEQLSVNGYSISMLCEIAHVSRSGFYKWQRRRGTPSSKQLEDQFLKEKILEGHQRLRGILGYPRMQIWVKKTYGIHANHKRIYRLMKQMGIQAQIRKKKRFYGKKEVCVVSDNVLNREFHATCPNEKWVTDITYIPYKQKNLYLSAICDLFNNEIIAFHLSARNDLQLVIDTLEKARNVRETKGVLLHSDQGYQYTSRHFSKLLKHYKMKASMSRKGNCLDNACIESFFGHFKSECLYIQSFESEEALKTAIDEYIRFYNYERFQAKLNNLSPVEYRTKVA</sequence>
<protein>
    <submittedName>
        <fullName evidence="3">IS3 family transposase</fullName>
    </submittedName>
</protein>
<evidence type="ECO:0000313" key="3">
    <source>
        <dbReference type="EMBL" id="TKI59021.1"/>
    </source>
</evidence>
<dbReference type="PANTHER" id="PTHR46889:SF4">
    <property type="entry name" value="TRANSPOSASE INSO FOR INSERTION SEQUENCE ELEMENT IS911B-RELATED"/>
    <property type="match status" value="1"/>
</dbReference>
<dbReference type="SUPFAM" id="SSF53098">
    <property type="entry name" value="Ribonuclease H-like"/>
    <property type="match status" value="1"/>
</dbReference>
<evidence type="ECO:0000259" key="2">
    <source>
        <dbReference type="PROSITE" id="PS50994"/>
    </source>
</evidence>
<accession>A0A4U2YHG7</accession>
<dbReference type="GO" id="GO:0015074">
    <property type="term" value="P:DNA integration"/>
    <property type="evidence" value="ECO:0007669"/>
    <property type="project" value="InterPro"/>
</dbReference>
<dbReference type="InterPro" id="IPR012337">
    <property type="entry name" value="RNaseH-like_sf"/>
</dbReference>
<feature type="domain" description="Integrase catalytic" evidence="2">
    <location>
        <begin position="144"/>
        <end position="305"/>
    </location>
</feature>
<dbReference type="InterPro" id="IPR001584">
    <property type="entry name" value="Integrase_cat-core"/>
</dbReference>
<reference evidence="3 4" key="1">
    <citation type="submission" date="2019-04" db="EMBL/GenBank/DDBJ databases">
        <title>Whole genome sequencing of Brevibacillus sp. TGS2-1.</title>
        <authorList>
            <person name="Choi A."/>
        </authorList>
    </citation>
    <scope>NUCLEOTIDE SEQUENCE [LARGE SCALE GENOMIC DNA]</scope>
    <source>
        <strain evidence="3 4">TGS2-1</strain>
    </source>
</reference>
<name>A0A4U2YHG7_9BACL</name>
<dbReference type="InterPro" id="IPR050900">
    <property type="entry name" value="Transposase_IS3/IS150/IS904"/>
</dbReference>